<organism evidence="1">
    <name type="scientific">Rhizophora mucronata</name>
    <name type="common">Asiatic mangrove</name>
    <dbReference type="NCBI Taxonomy" id="61149"/>
    <lineage>
        <taxon>Eukaryota</taxon>
        <taxon>Viridiplantae</taxon>
        <taxon>Streptophyta</taxon>
        <taxon>Embryophyta</taxon>
        <taxon>Tracheophyta</taxon>
        <taxon>Spermatophyta</taxon>
        <taxon>Magnoliopsida</taxon>
        <taxon>eudicotyledons</taxon>
        <taxon>Gunneridae</taxon>
        <taxon>Pentapetalae</taxon>
        <taxon>rosids</taxon>
        <taxon>fabids</taxon>
        <taxon>Malpighiales</taxon>
        <taxon>Rhizophoraceae</taxon>
        <taxon>Rhizophora</taxon>
    </lineage>
</organism>
<protein>
    <submittedName>
        <fullName evidence="1">Uncharacterized protein</fullName>
    </submittedName>
</protein>
<name>A0A2P2MU36_RHIMU</name>
<evidence type="ECO:0000313" key="1">
    <source>
        <dbReference type="EMBL" id="MBX33727.1"/>
    </source>
</evidence>
<proteinExistence type="predicted"/>
<reference evidence="1" key="1">
    <citation type="submission" date="2018-02" db="EMBL/GenBank/DDBJ databases">
        <title>Rhizophora mucronata_Transcriptome.</title>
        <authorList>
            <person name="Meera S.P."/>
            <person name="Sreeshan A."/>
            <person name="Augustine A."/>
        </authorList>
    </citation>
    <scope>NUCLEOTIDE SEQUENCE</scope>
    <source>
        <tissue evidence="1">Leaf</tissue>
    </source>
</reference>
<dbReference type="AlphaFoldDB" id="A0A2P2MU36"/>
<dbReference type="EMBL" id="GGEC01053243">
    <property type="protein sequence ID" value="MBX33727.1"/>
    <property type="molecule type" value="Transcribed_RNA"/>
</dbReference>
<sequence>MINIKWVTSPKIFPEYEQKMVQANVPARPKQWMCFLIPTLLCDTVS</sequence>
<accession>A0A2P2MU36</accession>